<sequence>MSNKLIATIVSALALVFASGHGPAGADGVFGKISNSAKKAGESIGNGMNSVGNSVEKGVNYVGDSVGSAVDLASNEDTPEQTRAEIDAMAIDVKTRLLAENASAREAYAISEGYAVFDSRNITLFPVSAGFGRGVAVNKTTGSRIYMNMGAGGVGAAFGVGGFATQFVIMFSTEGDFLSFVNNGYDATAEGGTMVGDDTAQEVARFVDGRAFFALGKKGWRVNASATGTKYWKSPELN</sequence>
<gene>
    <name evidence="2" type="ORF">QEZ52_12280</name>
</gene>
<keyword evidence="1" id="KW-0732">Signal</keyword>
<evidence type="ECO:0000313" key="3">
    <source>
        <dbReference type="Proteomes" id="UP001623232"/>
    </source>
</evidence>
<evidence type="ECO:0000256" key="1">
    <source>
        <dbReference type="SAM" id="SignalP"/>
    </source>
</evidence>
<name>A0ABZ2XRU2_9RHOB</name>
<accession>A0ABZ2XRU2</accession>
<dbReference type="EMBL" id="CP123584">
    <property type="protein sequence ID" value="WZK87396.1"/>
    <property type="molecule type" value="Genomic_DNA"/>
</dbReference>
<dbReference type="Proteomes" id="UP001623232">
    <property type="component" value="Chromosome"/>
</dbReference>
<proteinExistence type="predicted"/>
<feature type="chain" id="PRO_5045231272" description="Lipid-binding SYLF domain-containing protein" evidence="1">
    <location>
        <begin position="27"/>
        <end position="238"/>
    </location>
</feature>
<evidence type="ECO:0000313" key="2">
    <source>
        <dbReference type="EMBL" id="WZK87396.1"/>
    </source>
</evidence>
<dbReference type="RefSeq" id="WP_406644645.1">
    <property type="nucleotide sequence ID" value="NZ_CP123584.1"/>
</dbReference>
<keyword evidence="3" id="KW-1185">Reference proteome</keyword>
<protein>
    <recommendedName>
        <fullName evidence="4">Lipid-binding SYLF domain-containing protein</fullName>
    </recommendedName>
</protein>
<reference evidence="2 3" key="1">
    <citation type="submission" date="2023-04" db="EMBL/GenBank/DDBJ databases">
        <title>Complete genome sequence of Alisedimentitalea scapharcae.</title>
        <authorList>
            <person name="Rong J.-C."/>
            <person name="Yi M.-L."/>
            <person name="Zhao Q."/>
        </authorList>
    </citation>
    <scope>NUCLEOTIDE SEQUENCE [LARGE SCALE GENOMIC DNA]</scope>
    <source>
        <strain evidence="2 3">KCTC 42119</strain>
    </source>
</reference>
<organism evidence="2 3">
    <name type="scientific">Aliisedimentitalea scapharcae</name>
    <dbReference type="NCBI Taxonomy" id="1524259"/>
    <lineage>
        <taxon>Bacteria</taxon>
        <taxon>Pseudomonadati</taxon>
        <taxon>Pseudomonadota</taxon>
        <taxon>Alphaproteobacteria</taxon>
        <taxon>Rhodobacterales</taxon>
        <taxon>Roseobacteraceae</taxon>
        <taxon>Aliisedimentitalea</taxon>
    </lineage>
</organism>
<evidence type="ECO:0008006" key="4">
    <source>
        <dbReference type="Google" id="ProtNLM"/>
    </source>
</evidence>
<feature type="signal peptide" evidence="1">
    <location>
        <begin position="1"/>
        <end position="26"/>
    </location>
</feature>